<dbReference type="GO" id="GO:0015979">
    <property type="term" value="P:photosynthesis"/>
    <property type="evidence" value="ECO:0007669"/>
    <property type="project" value="UniProtKB-KW"/>
</dbReference>
<keyword evidence="6 10" id="KW-0793">Thylakoid</keyword>
<evidence type="ECO:0000256" key="5">
    <source>
        <dbReference type="ARBA" id="ARBA00022989"/>
    </source>
</evidence>
<keyword evidence="5 10" id="KW-1133">Transmembrane helix</keyword>
<name>A0A097KNY3_9CHLO</name>
<keyword evidence="2 10" id="KW-0813">Transport</keyword>
<evidence type="ECO:0000256" key="6">
    <source>
        <dbReference type="ARBA" id="ARBA00023078"/>
    </source>
</evidence>
<evidence type="ECO:0000256" key="1">
    <source>
        <dbReference type="ARBA" id="ARBA00004167"/>
    </source>
</evidence>
<evidence type="ECO:0000256" key="8">
    <source>
        <dbReference type="ARBA" id="ARBA00025197"/>
    </source>
</evidence>
<organism evidence="11">
    <name type="scientific">Paradoxia multiseta</name>
    <dbReference type="NCBI Taxonomy" id="249350"/>
    <lineage>
        <taxon>Eukaryota</taxon>
        <taxon>Viridiplantae</taxon>
        <taxon>Chlorophyta</taxon>
        <taxon>core chlorophytes</taxon>
        <taxon>Trebouxiophyceae</taxon>
        <taxon>Trebouxiophyceae incertae sedis</taxon>
        <taxon>Coccomyxaceae</taxon>
        <taxon>Paradoxia</taxon>
    </lineage>
</organism>
<keyword evidence="10" id="KW-0602">Photosynthesis</keyword>
<dbReference type="GO" id="GO:0009535">
    <property type="term" value="C:chloroplast thylakoid membrane"/>
    <property type="evidence" value="ECO:0007669"/>
    <property type="project" value="UniProtKB-SubCell"/>
</dbReference>
<dbReference type="Pfam" id="PF05115">
    <property type="entry name" value="PetL"/>
    <property type="match status" value="1"/>
</dbReference>
<feature type="transmembrane region" description="Helical" evidence="10">
    <location>
        <begin position="6"/>
        <end position="25"/>
    </location>
</feature>
<evidence type="ECO:0000256" key="10">
    <source>
        <dbReference type="HAMAP-Rule" id="MF_00433"/>
    </source>
</evidence>
<evidence type="ECO:0000256" key="4">
    <source>
        <dbReference type="ARBA" id="ARBA00022982"/>
    </source>
</evidence>
<dbReference type="GO" id="GO:0009512">
    <property type="term" value="C:cytochrome b6f complex"/>
    <property type="evidence" value="ECO:0007669"/>
    <property type="project" value="InterPro"/>
</dbReference>
<comment type="subcellular location">
    <subcellularLocation>
        <location evidence="1">Membrane</location>
        <topology evidence="1">Single-pass membrane protein</topology>
    </subcellularLocation>
    <subcellularLocation>
        <location evidence="10">Plastid</location>
        <location evidence="10">Chloroplast thylakoid membrane</location>
        <topology evidence="10">Single-pass membrane protein</topology>
    </subcellularLocation>
</comment>
<comment type="function">
    <text evidence="8 10">Component of the cytochrome b6-f complex, which mediates electron transfer between photosystem II (PSII) and photosystem I (PSI), cyclic electron flow around PSI, and state transitions. PetL is important for photoautotrophic growth as well as for electron transfer efficiency and stability of the cytochrome b6-f complex.</text>
</comment>
<evidence type="ECO:0000313" key="11">
    <source>
        <dbReference type="EMBL" id="AIT94919.1"/>
    </source>
</evidence>
<dbReference type="EMBL" id="KM462879">
    <property type="protein sequence ID" value="AIT94919.1"/>
    <property type="molecule type" value="Genomic_DNA"/>
</dbReference>
<dbReference type="AlphaFoldDB" id="A0A097KNY3"/>
<evidence type="ECO:0000256" key="3">
    <source>
        <dbReference type="ARBA" id="ARBA00022692"/>
    </source>
</evidence>
<keyword evidence="4 10" id="KW-0249">Electron transport</keyword>
<accession>A0A097KNY3</accession>
<comment type="subunit">
    <text evidence="9 10">The 4 large subunits of the cytochrome b6-f complex are cytochrome b6, subunit IV (17 kDa polypeptide, PetD), cytochrome f and the Rieske protein, while the 4 small subunits are PetG, PetL, PetM and PetN. The complex functions as a dimer.</text>
</comment>
<evidence type="ECO:0000256" key="2">
    <source>
        <dbReference type="ARBA" id="ARBA00022448"/>
    </source>
</evidence>
<keyword evidence="7 10" id="KW-0472">Membrane</keyword>
<protein>
    <recommendedName>
        <fullName evidence="10">Cytochrome b6-f complex subunit 6</fullName>
    </recommendedName>
    <alternativeName>
        <fullName evidence="10">Cytochrome b6-f complex subunit PetL</fullName>
    </alternativeName>
    <alternativeName>
        <fullName evidence="10">Cytochrome b6-f complex subunit VI</fullName>
    </alternativeName>
</protein>
<keyword evidence="11" id="KW-0934">Plastid</keyword>
<dbReference type="HAMAP" id="MF_00433">
    <property type="entry name" value="Cytb6_f_PetL"/>
    <property type="match status" value="1"/>
</dbReference>
<dbReference type="InterPro" id="IPR007802">
    <property type="entry name" value="Cyt_b6/f_cplx_su6"/>
</dbReference>
<sequence length="31" mass="3413">MITIISYIGILTAFLISATVMYLGLVKIKLI</sequence>
<dbReference type="RefSeq" id="YP_009106128.1">
    <property type="nucleotide sequence ID" value="NC_025540.1"/>
</dbReference>
<keyword evidence="3 10" id="KW-0812">Transmembrane</keyword>
<evidence type="ECO:0000256" key="7">
    <source>
        <dbReference type="ARBA" id="ARBA00023136"/>
    </source>
</evidence>
<keyword evidence="11" id="KW-0150">Chloroplast</keyword>
<evidence type="ECO:0000256" key="9">
    <source>
        <dbReference type="ARBA" id="ARBA00025834"/>
    </source>
</evidence>
<proteinExistence type="inferred from homology"/>
<geneLocation type="chloroplast" evidence="11"/>
<dbReference type="GO" id="GO:0009055">
    <property type="term" value="F:electron transfer activity"/>
    <property type="evidence" value="ECO:0007669"/>
    <property type="project" value="InterPro"/>
</dbReference>
<comment type="similarity">
    <text evidence="10">Belongs to the PetL family.</text>
</comment>
<dbReference type="GeneID" id="22160281"/>
<reference evidence="11" key="1">
    <citation type="journal article" date="2014" name="BMC Evol. Biol.">
        <title>Chloroplast phylogenomic analysis resolves deep-level relationships within the green algal class Trebouxiophyceae.</title>
        <authorList>
            <person name="Lemieux C."/>
            <person name="Otis C."/>
            <person name="Turmel M."/>
        </authorList>
    </citation>
    <scope>NUCLEOTIDE SEQUENCE</scope>
</reference>
<gene>
    <name evidence="10 11" type="primary">petL</name>
</gene>